<dbReference type="Gene3D" id="3.90.660.10">
    <property type="match status" value="1"/>
</dbReference>
<comment type="cofactor">
    <cofactor evidence="1">
        <name>FAD</name>
        <dbReference type="ChEBI" id="CHEBI:57692"/>
    </cofactor>
</comment>
<dbReference type="AlphaFoldDB" id="A0A2N3L204"/>
<dbReference type="PRINTS" id="PR00757">
    <property type="entry name" value="AMINEOXDASEF"/>
</dbReference>
<dbReference type="InterPro" id="IPR036188">
    <property type="entry name" value="FAD/NAD-bd_sf"/>
</dbReference>
<evidence type="ECO:0000256" key="9">
    <source>
        <dbReference type="PIRSR" id="PIRSR601613-1"/>
    </source>
</evidence>
<keyword evidence="7" id="KW-0073">Auxin biosynthesis</keyword>
<evidence type="ECO:0000313" key="12">
    <source>
        <dbReference type="Proteomes" id="UP000233332"/>
    </source>
</evidence>
<comment type="similarity">
    <text evidence="3">Belongs to the tryptophan 2-monooxygenase family.</text>
</comment>
<evidence type="ECO:0000256" key="2">
    <source>
        <dbReference type="ARBA" id="ARBA00004814"/>
    </source>
</evidence>
<feature type="domain" description="Amine oxidase" evidence="10">
    <location>
        <begin position="11"/>
        <end position="446"/>
    </location>
</feature>
<comment type="catalytic activity">
    <reaction evidence="8">
        <text>L-tryptophan + O2 = indole-3-acetamide + CO2 + H2O</text>
        <dbReference type="Rhea" id="RHEA:16165"/>
        <dbReference type="ChEBI" id="CHEBI:15377"/>
        <dbReference type="ChEBI" id="CHEBI:15379"/>
        <dbReference type="ChEBI" id="CHEBI:16031"/>
        <dbReference type="ChEBI" id="CHEBI:16526"/>
        <dbReference type="ChEBI" id="CHEBI:57912"/>
        <dbReference type="EC" id="1.13.12.3"/>
    </reaction>
</comment>
<dbReference type="PANTHER" id="PTHR10742:SF410">
    <property type="entry name" value="LYSINE-SPECIFIC HISTONE DEMETHYLASE 2"/>
    <property type="match status" value="1"/>
</dbReference>
<dbReference type="RefSeq" id="WP_101304636.1">
    <property type="nucleotide sequence ID" value="NZ_NXGX01000009.1"/>
</dbReference>
<reference evidence="11 12" key="1">
    <citation type="submission" date="2017-09" db="EMBL/GenBank/DDBJ databases">
        <title>Biodiversity and function of Thalassospira species in the particle-attached aromatic-hydrocarbon-degrading consortia from the surface seawater of the China South Sea.</title>
        <authorList>
            <person name="Dong C."/>
            <person name="Lai Q."/>
            <person name="Shao Z."/>
        </authorList>
    </citation>
    <scope>NUCLEOTIDE SEQUENCE [LARGE SCALE GENOMIC DNA]</scope>
    <source>
        <strain evidence="11 12">139Z-12</strain>
    </source>
</reference>
<evidence type="ECO:0000259" key="10">
    <source>
        <dbReference type="Pfam" id="PF01593"/>
    </source>
</evidence>
<dbReference type="PANTHER" id="PTHR10742">
    <property type="entry name" value="FLAVIN MONOAMINE OXIDASE"/>
    <property type="match status" value="1"/>
</dbReference>
<organism evidence="11 12">
    <name type="scientific">Thalassospira lohafexi</name>
    <dbReference type="NCBI Taxonomy" id="744227"/>
    <lineage>
        <taxon>Bacteria</taxon>
        <taxon>Pseudomonadati</taxon>
        <taxon>Pseudomonadota</taxon>
        <taxon>Alphaproteobacteria</taxon>
        <taxon>Rhodospirillales</taxon>
        <taxon>Thalassospiraceae</taxon>
        <taxon>Thalassospira</taxon>
    </lineage>
</organism>
<dbReference type="SUPFAM" id="SSF51905">
    <property type="entry name" value="FAD/NAD(P)-binding domain"/>
    <property type="match status" value="1"/>
</dbReference>
<evidence type="ECO:0000256" key="7">
    <source>
        <dbReference type="ARBA" id="ARBA00023070"/>
    </source>
</evidence>
<dbReference type="EMBL" id="NXGX01000009">
    <property type="protein sequence ID" value="PKR56832.1"/>
    <property type="molecule type" value="Genomic_DNA"/>
</dbReference>
<proteinExistence type="inferred from homology"/>
<dbReference type="Proteomes" id="UP000233332">
    <property type="component" value="Unassembled WGS sequence"/>
</dbReference>
<keyword evidence="12" id="KW-1185">Reference proteome</keyword>
<evidence type="ECO:0000256" key="4">
    <source>
        <dbReference type="ARBA" id="ARBA00012535"/>
    </source>
</evidence>
<dbReference type="InterPro" id="IPR002937">
    <property type="entry name" value="Amino_oxidase"/>
</dbReference>
<evidence type="ECO:0000256" key="3">
    <source>
        <dbReference type="ARBA" id="ARBA00005833"/>
    </source>
</evidence>
<dbReference type="Gene3D" id="3.50.50.60">
    <property type="entry name" value="FAD/NAD(P)-binding domain"/>
    <property type="match status" value="1"/>
</dbReference>
<evidence type="ECO:0000256" key="6">
    <source>
        <dbReference type="ARBA" id="ARBA00023002"/>
    </source>
</evidence>
<gene>
    <name evidence="11" type="ORF">COO92_19525</name>
</gene>
<dbReference type="EC" id="1.13.12.3" evidence="4"/>
<feature type="binding site" evidence="9">
    <location>
        <begin position="31"/>
        <end position="32"/>
    </location>
    <ligand>
        <name>FAD</name>
        <dbReference type="ChEBI" id="CHEBI:57692"/>
    </ligand>
</feature>
<evidence type="ECO:0000256" key="1">
    <source>
        <dbReference type="ARBA" id="ARBA00001974"/>
    </source>
</evidence>
<comment type="pathway">
    <text evidence="2">Plant hormone metabolism; auxin biosynthesis.</text>
</comment>
<evidence type="ECO:0000256" key="5">
    <source>
        <dbReference type="ARBA" id="ARBA00017871"/>
    </source>
</evidence>
<evidence type="ECO:0000256" key="8">
    <source>
        <dbReference type="ARBA" id="ARBA00047321"/>
    </source>
</evidence>
<dbReference type="InterPro" id="IPR050281">
    <property type="entry name" value="Flavin_monoamine_oxidase"/>
</dbReference>
<evidence type="ECO:0000313" key="11">
    <source>
        <dbReference type="EMBL" id="PKR56832.1"/>
    </source>
</evidence>
<dbReference type="GO" id="GO:0050361">
    <property type="term" value="F:tryptophan 2-monooxygenase activity"/>
    <property type="evidence" value="ECO:0007669"/>
    <property type="project" value="UniProtKB-EC"/>
</dbReference>
<dbReference type="InterPro" id="IPR001613">
    <property type="entry name" value="Flavin_amine_oxidase"/>
</dbReference>
<dbReference type="Pfam" id="PF01593">
    <property type="entry name" value="Amino_oxidase"/>
    <property type="match status" value="1"/>
</dbReference>
<comment type="caution">
    <text evidence="11">The sequence shown here is derived from an EMBL/GenBank/DDBJ whole genome shotgun (WGS) entry which is preliminary data.</text>
</comment>
<keyword evidence="6" id="KW-0560">Oxidoreductase</keyword>
<sequence>MAKVLIIGAGVAGLSAGIQLKETGHDVTIYEAAPILGGRTYSTMVGGNAFDWGAEAIEATTDAAAWLFAHVDPDIDQQPVDADFNVGTFILPFDENDAVTPLPDDAVEPTAQTTTVENNIDAVSNNFNGTQNDDYFGNVDMRLGQVTPDDVTFRQQQFANWQVISDAVEVNPPWGSIHNHVRSVQENANAEGGDYAIDQTLGYRVVKWATAAGIAQNVVLNVKVNRIENTDDNKVKVEALNKDPELYDAVLVTVPTDRVKSGAEQTGQNDLVIADLSLQNVAPFRANPLGCYLKMAMTGLANVAHPAPGKKVTVTFETGYSNFIITQNGTGTQVYMHAFGDTARVMSANHQLAANVLLGAVNRLNNGDDDHYNPPDAVTAYVLDWCDDALIGGAYSTTHPGIWQSRQALQDFIHGRIYYAGEAASTRWYGQVAGAMETGNLVATRIHTALG</sequence>
<dbReference type="GO" id="GO:0009851">
    <property type="term" value="P:auxin biosynthetic process"/>
    <property type="evidence" value="ECO:0007669"/>
    <property type="project" value="UniProtKB-KW"/>
</dbReference>
<accession>A0A2N3L204</accession>
<protein>
    <recommendedName>
        <fullName evidence="5">Tryptophan 2-monooxygenase</fullName>
        <ecNumber evidence="4">1.13.12.3</ecNumber>
    </recommendedName>
</protein>
<feature type="binding site" evidence="9">
    <location>
        <position position="224"/>
    </location>
    <ligand>
        <name>FAD</name>
        <dbReference type="ChEBI" id="CHEBI:57692"/>
    </ligand>
</feature>
<name>A0A2N3L204_9PROT</name>